<dbReference type="InterPro" id="IPR007889">
    <property type="entry name" value="HTH_Psq"/>
</dbReference>
<comment type="subcellular location">
    <subcellularLocation>
        <location evidence="1 4">Nucleus</location>
    </subcellularLocation>
</comment>
<proteinExistence type="predicted"/>
<keyword evidence="3 4" id="KW-0539">Nucleus</keyword>
<organism evidence="7 8">
    <name type="scientific">Dermatophagoides pteronyssinus</name>
    <name type="common">European house dust mite</name>
    <dbReference type="NCBI Taxonomy" id="6956"/>
    <lineage>
        <taxon>Eukaryota</taxon>
        <taxon>Metazoa</taxon>
        <taxon>Ecdysozoa</taxon>
        <taxon>Arthropoda</taxon>
        <taxon>Chelicerata</taxon>
        <taxon>Arachnida</taxon>
        <taxon>Acari</taxon>
        <taxon>Acariformes</taxon>
        <taxon>Sarcoptiformes</taxon>
        <taxon>Astigmata</taxon>
        <taxon>Psoroptidia</taxon>
        <taxon>Analgoidea</taxon>
        <taxon>Pyroglyphidae</taxon>
        <taxon>Dermatophagoidinae</taxon>
        <taxon>Dermatophagoides</taxon>
    </lineage>
</organism>
<accession>A0A6P6XU54</accession>
<dbReference type="RefSeq" id="XP_027195439.1">
    <property type="nucleotide sequence ID" value="XM_027339638.1"/>
</dbReference>
<dbReference type="Pfam" id="PF03184">
    <property type="entry name" value="DDE_1"/>
    <property type="match status" value="1"/>
</dbReference>
<evidence type="ECO:0000256" key="1">
    <source>
        <dbReference type="ARBA" id="ARBA00004123"/>
    </source>
</evidence>
<dbReference type="Pfam" id="PF04218">
    <property type="entry name" value="CENP-B_N"/>
    <property type="match status" value="1"/>
</dbReference>
<dbReference type="Proteomes" id="UP000515146">
    <property type="component" value="Unplaced"/>
</dbReference>
<feature type="DNA-binding region" description="H-T-H motif" evidence="4">
    <location>
        <begin position="26"/>
        <end position="46"/>
    </location>
</feature>
<protein>
    <submittedName>
        <fullName evidence="8">Tigger transposable element-derived protein 1-like</fullName>
    </submittedName>
</protein>
<dbReference type="InterPro" id="IPR050863">
    <property type="entry name" value="CenT-Element_Derived"/>
</dbReference>
<evidence type="ECO:0000256" key="3">
    <source>
        <dbReference type="ARBA" id="ARBA00023242"/>
    </source>
</evidence>
<keyword evidence="2 4" id="KW-0238">DNA-binding</keyword>
<dbReference type="InParanoid" id="A0A6P6XU54"/>
<dbReference type="InterPro" id="IPR004875">
    <property type="entry name" value="DDE_SF_endonuclease_dom"/>
</dbReference>
<evidence type="ECO:0000259" key="5">
    <source>
        <dbReference type="PROSITE" id="PS50960"/>
    </source>
</evidence>
<evidence type="ECO:0000256" key="4">
    <source>
        <dbReference type="PROSITE-ProRule" id="PRU00320"/>
    </source>
</evidence>
<evidence type="ECO:0000256" key="2">
    <source>
        <dbReference type="ARBA" id="ARBA00023125"/>
    </source>
</evidence>
<dbReference type="Pfam" id="PF03221">
    <property type="entry name" value="HTH_Tnp_Tc5"/>
    <property type="match status" value="1"/>
</dbReference>
<dbReference type="GO" id="GO:0005634">
    <property type="term" value="C:nucleus"/>
    <property type="evidence" value="ECO:0007669"/>
    <property type="project" value="UniProtKB-SubCell"/>
</dbReference>
<dbReference type="PANTHER" id="PTHR19303:SF27">
    <property type="entry name" value="HTH CENPB-TYPE DOMAIN-CONTAINING PROTEIN"/>
    <property type="match status" value="1"/>
</dbReference>
<dbReference type="InterPro" id="IPR006600">
    <property type="entry name" value="HTH_CenpB_DNA-bd_dom"/>
</dbReference>
<name>A0A6P6XU54_DERPT</name>
<dbReference type="GO" id="GO:0003677">
    <property type="term" value="F:DNA binding"/>
    <property type="evidence" value="ECO:0007669"/>
    <property type="project" value="UniProtKB-UniRule"/>
</dbReference>
<dbReference type="Gene3D" id="1.10.10.60">
    <property type="entry name" value="Homeodomain-like"/>
    <property type="match status" value="2"/>
</dbReference>
<reference evidence="8" key="1">
    <citation type="submission" date="2025-08" db="UniProtKB">
        <authorList>
            <consortium name="RefSeq"/>
        </authorList>
    </citation>
    <scope>IDENTIFICATION</scope>
    <source>
        <strain evidence="8">Airmid</strain>
    </source>
</reference>
<dbReference type="OrthoDB" id="6512965at2759"/>
<dbReference type="InterPro" id="IPR036397">
    <property type="entry name" value="RNaseH_sf"/>
</dbReference>
<feature type="domain" description="HTH CENPB-type" evidence="6">
    <location>
        <begin position="60"/>
        <end position="139"/>
    </location>
</feature>
<dbReference type="AlphaFoldDB" id="A0A6P6XU54"/>
<dbReference type="SMART" id="SM00674">
    <property type="entry name" value="CENPB"/>
    <property type="match status" value="1"/>
</dbReference>
<evidence type="ECO:0000313" key="7">
    <source>
        <dbReference type="Proteomes" id="UP000515146"/>
    </source>
</evidence>
<gene>
    <name evidence="8" type="primary">LOC113790026</name>
</gene>
<dbReference type="PANTHER" id="PTHR19303">
    <property type="entry name" value="TRANSPOSON"/>
    <property type="match status" value="1"/>
</dbReference>
<dbReference type="Gene3D" id="3.30.420.10">
    <property type="entry name" value="Ribonuclease H-like superfamily/Ribonuclease H"/>
    <property type="match status" value="1"/>
</dbReference>
<evidence type="ECO:0000259" key="6">
    <source>
        <dbReference type="PROSITE" id="PS51253"/>
    </source>
</evidence>
<feature type="domain" description="HTH psq-type" evidence="5">
    <location>
        <begin position="1"/>
        <end position="50"/>
    </location>
</feature>
<dbReference type="PROSITE" id="PS50960">
    <property type="entry name" value="HTH_PSQ"/>
    <property type="match status" value="1"/>
</dbReference>
<dbReference type="InterPro" id="IPR009057">
    <property type="entry name" value="Homeodomain-like_sf"/>
</dbReference>
<evidence type="ECO:0000313" key="8">
    <source>
        <dbReference type="RefSeq" id="XP_027195439.1"/>
    </source>
</evidence>
<dbReference type="OMA" id="WKNHFDI"/>
<dbReference type="SUPFAM" id="SSF46689">
    <property type="entry name" value="Homeodomain-like"/>
    <property type="match status" value="2"/>
</dbReference>
<sequence>MKKNRKVITIETKKKIVQNYENGSKIADLARTYDLNPSTISTILKRKEDISKCDTPGVCSRINLRSSNLDLTENLLQLWIKQKRMNGDSLSQSLICAKARRIFDDVKAKNDSSNIDEVFKASNGWFSNFKKRSGIHSILCHGEAASADKDSADKFIEDFEQLIREEKVGPNQIFNCDETGLFWRQLTKRTFVTREETIVHGHKQLKDRLTLLLCSNASGDFKVKPMLMYHSKKPRALKKMKIQKSDLDIYWRSNKKSWVTRVDFISWIVNIFGPSVEEYLTMKNLPKKVLLLVDNAPGHPKNIQEELNNEFNFIKFVFLPPNTTSLIQPMDQMVISNFKKTYLKLLFEKCFETCDTMSVSLKTFWSDHFNIVIAIKLIIKSWDEITSNCLKAAWGPLCPYFNNDSVIETNKVMDDIMSNAKKLNLEINQDDVQEFIDDENEFSTDELQEMFTEETNEITQSDSENDEGEEDLSTNEIKHILSNWRYIKDCLKKWKANDYDFILFMEQFEDKSIVQLNNLLRKRQHQSTIDMFFKKQKIE</sequence>
<dbReference type="PROSITE" id="PS51253">
    <property type="entry name" value="HTH_CENPB"/>
    <property type="match status" value="1"/>
</dbReference>
<keyword evidence="7" id="KW-1185">Reference proteome</keyword>
<dbReference type="KEGG" id="dpte:113790026"/>